<dbReference type="EMBL" id="CP025014">
    <property type="protein sequence ID" value="AUW46717.1"/>
    <property type="molecule type" value="Genomic_DNA"/>
</dbReference>
<dbReference type="Proteomes" id="UP000238523">
    <property type="component" value="Plasmid pRLN2"/>
</dbReference>
<reference evidence="1 2" key="1">
    <citation type="submission" date="2017-11" db="EMBL/GenBank/DDBJ databases">
        <title>Complete genome of Rhizobium leguminosarum Norway, an ineffective micro-symbiont.</title>
        <authorList>
            <person name="Hoffrichter A."/>
            <person name="Liang J."/>
            <person name="Brachmann A."/>
            <person name="Marin M."/>
        </authorList>
    </citation>
    <scope>NUCLEOTIDE SEQUENCE [LARGE SCALE GENOMIC DNA]</scope>
    <source>
        <strain evidence="1 2">Norway</strain>
        <plasmid evidence="2">Plasmid prln2</plasmid>
    </source>
</reference>
<name>A0A2K9ZEM7_RHILE</name>
<sequence length="130" mass="14339">MKMKILLELPPAGLRSRPHLCPGPLNFSECCLRPILYLRESLHAVAIDSSDAQMTPQREAVIVARLWGKRMGLGECPKFQLSGRAVQARAYLDQGHGGEAIKVPLRRAVCIHSRHAAPIVRGGVHFTARL</sequence>
<evidence type="ECO:0000313" key="1">
    <source>
        <dbReference type="EMBL" id="AUW46717.1"/>
    </source>
</evidence>
<gene>
    <name evidence="1" type="ORF">CUJ84_pRLN2000172</name>
</gene>
<dbReference type="AlphaFoldDB" id="A0A2K9ZEM7"/>
<keyword evidence="1" id="KW-0614">Plasmid</keyword>
<accession>A0A2K9ZEM7</accession>
<evidence type="ECO:0000313" key="2">
    <source>
        <dbReference type="Proteomes" id="UP000238523"/>
    </source>
</evidence>
<protein>
    <submittedName>
        <fullName evidence="1">Uncharacterized protein</fullName>
    </submittedName>
</protein>
<proteinExistence type="predicted"/>
<organism evidence="1 2">
    <name type="scientific">Rhizobium leguminosarum</name>
    <dbReference type="NCBI Taxonomy" id="384"/>
    <lineage>
        <taxon>Bacteria</taxon>
        <taxon>Pseudomonadati</taxon>
        <taxon>Pseudomonadota</taxon>
        <taxon>Alphaproteobacteria</taxon>
        <taxon>Hyphomicrobiales</taxon>
        <taxon>Rhizobiaceae</taxon>
        <taxon>Rhizobium/Agrobacterium group</taxon>
        <taxon>Rhizobium</taxon>
    </lineage>
</organism>
<geneLocation type="plasmid" evidence="2">
    <name>prln2</name>
</geneLocation>